<dbReference type="KEGG" id="mod:AS202_07575"/>
<evidence type="ECO:0000256" key="1">
    <source>
        <dbReference type="ARBA" id="ARBA00006171"/>
    </source>
</evidence>
<dbReference type="AlphaFoldDB" id="A0AAI8G490"/>
<dbReference type="SFLD" id="SFLDS00003">
    <property type="entry name" value="Haloacid_Dehalogenase"/>
    <property type="match status" value="1"/>
</dbReference>
<gene>
    <name evidence="4" type="ORF">AS202_07575</name>
</gene>
<dbReference type="InterPro" id="IPR036412">
    <property type="entry name" value="HAD-like_sf"/>
</dbReference>
<keyword evidence="2" id="KW-0479">Metal-binding</keyword>
<dbReference type="FunFam" id="3.40.50.1000:FF:000036">
    <property type="entry name" value="HAD family hydrolase"/>
    <property type="match status" value="1"/>
</dbReference>
<evidence type="ECO:0000313" key="4">
    <source>
        <dbReference type="EMBL" id="ALU26012.1"/>
    </source>
</evidence>
<dbReference type="InterPro" id="IPR023198">
    <property type="entry name" value="PGP-like_dom2"/>
</dbReference>
<keyword evidence="3 4" id="KW-0378">Hydrolase</keyword>
<name>A0AAI8G490_9FLAO</name>
<dbReference type="InterPro" id="IPR006439">
    <property type="entry name" value="HAD-SF_hydro_IA"/>
</dbReference>
<dbReference type="PANTHER" id="PTHR18901:SF38">
    <property type="entry name" value="PSEUDOURIDINE-5'-PHOSPHATASE"/>
    <property type="match status" value="1"/>
</dbReference>
<dbReference type="GO" id="GO:0016787">
    <property type="term" value="F:hydrolase activity"/>
    <property type="evidence" value="ECO:0007669"/>
    <property type="project" value="UniProtKB-KW"/>
</dbReference>
<sequence length="226" mass="25525">MKNTLITTVLFDMDGVLIDSEGFWQQAEQEVFTSMGATWDEEIAIQTQGKTTRAVTELWYSLFPWEGKSIEEVEQMVIDRVDELISTEGEIKEGVIQTLNFLKERKVKIGLATNSPESLINTVLKRLGIRDYFQTIVSVDHVEHGKPAPDVYLRAAHNLGSEPRECLVVEDSFTGAIAGKNAGMTVVAIPDHLQYEQERFDIADFKLKSMIFLNENIVSFLHEVTV</sequence>
<dbReference type="NCBIfam" id="NF008087">
    <property type="entry name" value="PRK10826.1"/>
    <property type="match status" value="1"/>
</dbReference>
<dbReference type="InterPro" id="IPR023214">
    <property type="entry name" value="HAD_sf"/>
</dbReference>
<evidence type="ECO:0000256" key="2">
    <source>
        <dbReference type="ARBA" id="ARBA00022723"/>
    </source>
</evidence>
<dbReference type="PANTHER" id="PTHR18901">
    <property type="entry name" value="2-DEOXYGLUCOSE-6-PHOSPHATE PHOSPHATASE 2"/>
    <property type="match status" value="1"/>
</dbReference>
<protein>
    <submittedName>
        <fullName evidence="4">HAD family hydrolase</fullName>
    </submittedName>
</protein>
<accession>A0AAI8G490</accession>
<dbReference type="CDD" id="cd07505">
    <property type="entry name" value="HAD_BPGM-like"/>
    <property type="match status" value="1"/>
</dbReference>
<evidence type="ECO:0000256" key="3">
    <source>
        <dbReference type="ARBA" id="ARBA00022801"/>
    </source>
</evidence>
<dbReference type="SUPFAM" id="SSF56784">
    <property type="entry name" value="HAD-like"/>
    <property type="match status" value="1"/>
</dbReference>
<dbReference type="RefSeq" id="WP_058699228.1">
    <property type="nucleotide sequence ID" value="NZ_CP013690.1"/>
</dbReference>
<proteinExistence type="inferred from homology"/>
<reference evidence="4 5" key="1">
    <citation type="journal article" date="2016" name="J. Zhejiang Univ. Sci. B">
        <title>Antibiotic resistance mechanisms of Myroides sp.</title>
        <authorList>
            <person name="Hu S."/>
            <person name="Yuan S."/>
            <person name="Qu H."/>
            <person name="Jiang T."/>
            <person name="Zhou Y."/>
            <person name="Wang M."/>
            <person name="Ming D."/>
        </authorList>
    </citation>
    <scope>NUCLEOTIDE SEQUENCE [LARGE SCALE GENOMIC DNA]</scope>
    <source>
        <strain evidence="4 5">PR63039</strain>
    </source>
</reference>
<dbReference type="NCBIfam" id="TIGR01549">
    <property type="entry name" value="HAD-SF-IA-v1"/>
    <property type="match status" value="1"/>
</dbReference>
<dbReference type="PRINTS" id="PR00413">
    <property type="entry name" value="HADHALOGNASE"/>
</dbReference>
<dbReference type="NCBIfam" id="TIGR01509">
    <property type="entry name" value="HAD-SF-IA-v3"/>
    <property type="match status" value="1"/>
</dbReference>
<evidence type="ECO:0000313" key="5">
    <source>
        <dbReference type="Proteomes" id="UP000069030"/>
    </source>
</evidence>
<dbReference type="Pfam" id="PF00702">
    <property type="entry name" value="Hydrolase"/>
    <property type="match status" value="1"/>
</dbReference>
<organism evidence="4 5">
    <name type="scientific">Myroides odoratimimus</name>
    <dbReference type="NCBI Taxonomy" id="76832"/>
    <lineage>
        <taxon>Bacteria</taxon>
        <taxon>Pseudomonadati</taxon>
        <taxon>Bacteroidota</taxon>
        <taxon>Flavobacteriia</taxon>
        <taxon>Flavobacteriales</taxon>
        <taxon>Flavobacteriaceae</taxon>
        <taxon>Myroides</taxon>
    </lineage>
</organism>
<dbReference type="GO" id="GO:0046872">
    <property type="term" value="F:metal ion binding"/>
    <property type="evidence" value="ECO:0007669"/>
    <property type="project" value="UniProtKB-KW"/>
</dbReference>
<dbReference type="EMBL" id="CP013690">
    <property type="protein sequence ID" value="ALU26012.1"/>
    <property type="molecule type" value="Genomic_DNA"/>
</dbReference>
<comment type="similarity">
    <text evidence="1">Belongs to the HAD-like hydrolase superfamily. CbbY/CbbZ/Gph/YieH family.</text>
</comment>
<dbReference type="Proteomes" id="UP000069030">
    <property type="component" value="Chromosome"/>
</dbReference>
<dbReference type="SFLD" id="SFLDG01129">
    <property type="entry name" value="C1.5:_HAD__Beta-PGM__Phosphata"/>
    <property type="match status" value="1"/>
</dbReference>
<dbReference type="Gene3D" id="3.40.50.1000">
    <property type="entry name" value="HAD superfamily/HAD-like"/>
    <property type="match status" value="1"/>
</dbReference>
<dbReference type="SFLD" id="SFLDG01135">
    <property type="entry name" value="C1.5.6:_HAD__Beta-PGM__Phospha"/>
    <property type="match status" value="1"/>
</dbReference>
<dbReference type="Gene3D" id="1.10.150.240">
    <property type="entry name" value="Putative phosphatase, domain 2"/>
    <property type="match status" value="1"/>
</dbReference>